<proteinExistence type="predicted"/>
<dbReference type="AlphaFoldDB" id="A2FKE1"/>
<accession>A2FKE1</accession>
<dbReference type="Proteomes" id="UP000001542">
    <property type="component" value="Unassembled WGS sequence"/>
</dbReference>
<feature type="region of interest" description="Disordered" evidence="1">
    <location>
        <begin position="299"/>
        <end position="320"/>
    </location>
</feature>
<dbReference type="KEGG" id="tva:4752381"/>
<name>A2FKE1_TRIV3</name>
<organism evidence="2 3">
    <name type="scientific">Trichomonas vaginalis (strain ATCC PRA-98 / G3)</name>
    <dbReference type="NCBI Taxonomy" id="412133"/>
    <lineage>
        <taxon>Eukaryota</taxon>
        <taxon>Metamonada</taxon>
        <taxon>Parabasalia</taxon>
        <taxon>Trichomonadida</taxon>
        <taxon>Trichomonadidae</taxon>
        <taxon>Trichomonas</taxon>
    </lineage>
</organism>
<sequence length="320" mass="36825">MRIAKQYQILSSLKKKKKAIVKNARKLFRYHVATKEINFRKMRHNIRMQTHLDPLIRAKLEKDLDKKITDALKYHKTKVIFNPNGLLTKAISREKIPNDIKMQRLKKRLEFLEEFKACENRGLSFEKQLKQEIKSQHNGDDSLPTNSAYDDLLGLGAPRRREIKKIPKRKRSSQVIEAPLNLLDPNLAQPDQTQQIQDLASEVLKGFTEFSQALENQAPSVQLGPIPRRSERSHSFVQGKHNSLDSKIEHHVQRKCPLPSVPQINTNTVSNSDSLSSTSSYVSSDQFVNDFLNSPRPEIKRRRKRLSSISLESPPPDILT</sequence>
<evidence type="ECO:0000313" key="2">
    <source>
        <dbReference type="EMBL" id="EAX94641.1"/>
    </source>
</evidence>
<reference evidence="2" key="2">
    <citation type="journal article" date="2007" name="Science">
        <title>Draft genome sequence of the sexually transmitted pathogen Trichomonas vaginalis.</title>
        <authorList>
            <person name="Carlton J.M."/>
            <person name="Hirt R.P."/>
            <person name="Silva J.C."/>
            <person name="Delcher A.L."/>
            <person name="Schatz M."/>
            <person name="Zhao Q."/>
            <person name="Wortman J.R."/>
            <person name="Bidwell S.L."/>
            <person name="Alsmark U.C.M."/>
            <person name="Besteiro S."/>
            <person name="Sicheritz-Ponten T."/>
            <person name="Noel C.J."/>
            <person name="Dacks J.B."/>
            <person name="Foster P.G."/>
            <person name="Simillion C."/>
            <person name="Van de Peer Y."/>
            <person name="Miranda-Saavedra D."/>
            <person name="Barton G.J."/>
            <person name="Westrop G.D."/>
            <person name="Mueller S."/>
            <person name="Dessi D."/>
            <person name="Fiori P.L."/>
            <person name="Ren Q."/>
            <person name="Paulsen I."/>
            <person name="Zhang H."/>
            <person name="Bastida-Corcuera F.D."/>
            <person name="Simoes-Barbosa A."/>
            <person name="Brown M.T."/>
            <person name="Hayes R.D."/>
            <person name="Mukherjee M."/>
            <person name="Okumura C.Y."/>
            <person name="Schneider R."/>
            <person name="Smith A.J."/>
            <person name="Vanacova S."/>
            <person name="Villalvazo M."/>
            <person name="Haas B.J."/>
            <person name="Pertea M."/>
            <person name="Feldblyum T.V."/>
            <person name="Utterback T.R."/>
            <person name="Shu C.L."/>
            <person name="Osoegawa K."/>
            <person name="de Jong P.J."/>
            <person name="Hrdy I."/>
            <person name="Horvathova L."/>
            <person name="Zubacova Z."/>
            <person name="Dolezal P."/>
            <person name="Malik S.B."/>
            <person name="Logsdon J.M. Jr."/>
            <person name="Henze K."/>
            <person name="Gupta A."/>
            <person name="Wang C.C."/>
            <person name="Dunne R.L."/>
            <person name="Upcroft J.A."/>
            <person name="Upcroft P."/>
            <person name="White O."/>
            <person name="Salzberg S.L."/>
            <person name="Tang P."/>
            <person name="Chiu C.-H."/>
            <person name="Lee Y.-S."/>
            <person name="Embley T.M."/>
            <person name="Coombs G.H."/>
            <person name="Mottram J.C."/>
            <person name="Tachezy J."/>
            <person name="Fraser-Liggett C.M."/>
            <person name="Johnson P.J."/>
        </authorList>
    </citation>
    <scope>NUCLEOTIDE SEQUENCE [LARGE SCALE GENOMIC DNA]</scope>
    <source>
        <strain evidence="2">G3</strain>
    </source>
</reference>
<dbReference type="VEuPathDB" id="TrichDB:TVAG_381460"/>
<dbReference type="VEuPathDB" id="TrichDB:TVAGG3_0776470"/>
<feature type="region of interest" description="Disordered" evidence="1">
    <location>
        <begin position="257"/>
        <end position="280"/>
    </location>
</feature>
<feature type="region of interest" description="Disordered" evidence="1">
    <location>
        <begin position="218"/>
        <end position="241"/>
    </location>
</feature>
<dbReference type="RefSeq" id="XP_001307571.1">
    <property type="nucleotide sequence ID" value="XM_001307570.1"/>
</dbReference>
<gene>
    <name evidence="2" type="ORF">TVAG_381460</name>
</gene>
<keyword evidence="3" id="KW-1185">Reference proteome</keyword>
<evidence type="ECO:0000256" key="1">
    <source>
        <dbReference type="SAM" id="MobiDB-lite"/>
    </source>
</evidence>
<reference evidence="2" key="1">
    <citation type="submission" date="2006-10" db="EMBL/GenBank/DDBJ databases">
        <authorList>
            <person name="Amadeo P."/>
            <person name="Zhao Q."/>
            <person name="Wortman J."/>
            <person name="Fraser-Liggett C."/>
            <person name="Carlton J."/>
        </authorList>
    </citation>
    <scope>NUCLEOTIDE SEQUENCE</scope>
    <source>
        <strain evidence="2">G3</strain>
    </source>
</reference>
<dbReference type="InParanoid" id="A2FKE1"/>
<dbReference type="EMBL" id="DS113846">
    <property type="protein sequence ID" value="EAX94641.1"/>
    <property type="molecule type" value="Genomic_DNA"/>
</dbReference>
<evidence type="ECO:0000313" key="3">
    <source>
        <dbReference type="Proteomes" id="UP000001542"/>
    </source>
</evidence>
<protein>
    <submittedName>
        <fullName evidence="2">Uncharacterized protein</fullName>
    </submittedName>
</protein>
<feature type="compositionally biased region" description="Low complexity" evidence="1">
    <location>
        <begin position="265"/>
        <end position="280"/>
    </location>
</feature>